<dbReference type="Proteomes" id="UP000199126">
    <property type="component" value="Unassembled WGS sequence"/>
</dbReference>
<dbReference type="GO" id="GO:0020037">
    <property type="term" value="F:heme binding"/>
    <property type="evidence" value="ECO:0007669"/>
    <property type="project" value="InterPro"/>
</dbReference>
<dbReference type="OrthoDB" id="145826at2157"/>
<protein>
    <submittedName>
        <fullName evidence="8">Complex iron-sulfur molybdoenzyme family reductase subunit gamma</fullName>
    </submittedName>
</protein>
<accession>A0A1H8UQ15</accession>
<evidence type="ECO:0000256" key="4">
    <source>
        <dbReference type="ARBA" id="ARBA00022982"/>
    </source>
</evidence>
<dbReference type="GO" id="GO:0042597">
    <property type="term" value="C:periplasmic space"/>
    <property type="evidence" value="ECO:0007669"/>
    <property type="project" value="InterPro"/>
</dbReference>
<dbReference type="NCBIfam" id="TIGR03477">
    <property type="entry name" value="DMSO_red_II_gam"/>
    <property type="match status" value="1"/>
</dbReference>
<evidence type="ECO:0000313" key="8">
    <source>
        <dbReference type="EMBL" id="SEP05290.1"/>
    </source>
</evidence>
<dbReference type="SMART" id="SM00887">
    <property type="entry name" value="EB_dh"/>
    <property type="match status" value="1"/>
</dbReference>
<keyword evidence="1" id="KW-0813">Transport</keyword>
<organism evidence="8 9">
    <name type="scientific">Halogranum amylolyticum</name>
    <dbReference type="NCBI Taxonomy" id="660520"/>
    <lineage>
        <taxon>Archaea</taxon>
        <taxon>Methanobacteriati</taxon>
        <taxon>Methanobacteriota</taxon>
        <taxon>Stenosarchaea group</taxon>
        <taxon>Halobacteria</taxon>
        <taxon>Halobacteriales</taxon>
        <taxon>Haloferacaceae</taxon>
    </lineage>
</organism>
<dbReference type="Pfam" id="PF09459">
    <property type="entry name" value="EB_dh"/>
    <property type="match status" value="2"/>
</dbReference>
<name>A0A1H8UQ15_9EURY</name>
<dbReference type="AlphaFoldDB" id="A0A1H8UQ15"/>
<dbReference type="EMBL" id="FODV01000012">
    <property type="protein sequence ID" value="SEP05290.1"/>
    <property type="molecule type" value="Genomic_DNA"/>
</dbReference>
<evidence type="ECO:0000256" key="1">
    <source>
        <dbReference type="ARBA" id="ARBA00022448"/>
    </source>
</evidence>
<dbReference type="InterPro" id="IPR017838">
    <property type="entry name" value="DMSO_Rdtase_II_haem_b-bd_su"/>
</dbReference>
<evidence type="ECO:0000259" key="7">
    <source>
        <dbReference type="SMART" id="SM00887"/>
    </source>
</evidence>
<keyword evidence="6" id="KW-1133">Transmembrane helix</keyword>
<keyword evidence="9" id="KW-1185">Reference proteome</keyword>
<reference evidence="9" key="1">
    <citation type="submission" date="2016-10" db="EMBL/GenBank/DDBJ databases">
        <authorList>
            <person name="Varghese N."/>
            <person name="Submissions S."/>
        </authorList>
    </citation>
    <scope>NUCLEOTIDE SEQUENCE [LARGE SCALE GENOMIC DNA]</scope>
    <source>
        <strain evidence="9">CGMCC 1.10121</strain>
    </source>
</reference>
<evidence type="ECO:0000256" key="6">
    <source>
        <dbReference type="SAM" id="Phobius"/>
    </source>
</evidence>
<dbReference type="InterPro" id="IPR019020">
    <property type="entry name" value="Cyt-c552/DMSO_Rdtase_haem-bd"/>
</dbReference>
<dbReference type="GO" id="GO:0046872">
    <property type="term" value="F:metal ion binding"/>
    <property type="evidence" value="ECO:0007669"/>
    <property type="project" value="UniProtKB-KW"/>
</dbReference>
<evidence type="ECO:0000256" key="5">
    <source>
        <dbReference type="ARBA" id="ARBA00023004"/>
    </source>
</evidence>
<evidence type="ECO:0000256" key="2">
    <source>
        <dbReference type="ARBA" id="ARBA00022617"/>
    </source>
</evidence>
<feature type="transmembrane region" description="Helical" evidence="6">
    <location>
        <begin position="246"/>
        <end position="266"/>
    </location>
</feature>
<dbReference type="CDD" id="cd09623">
    <property type="entry name" value="DOMON_EBDH"/>
    <property type="match status" value="1"/>
</dbReference>
<evidence type="ECO:0000313" key="9">
    <source>
        <dbReference type="Proteomes" id="UP000199126"/>
    </source>
</evidence>
<keyword evidence="6" id="KW-0472">Membrane</keyword>
<sequence>MSDGGVELSVLVVCLVVVAAFVPAFVSGQAAYDVPVEYAPGEDDTLADPGSAVWARATTVDIPVTSAPSTVPNADNTSVTQIDVRAVRTDKRLSLRLSWPDETRDANSSDPREFPDALAVQFPVGNDTQPGIAMGSPQNPVNVWYWSADRGGEELLAGGAGSTTRFQTVTTETTATYKNDRWTVVFSRSLEPDGANRTTFPTDRDTDLAFAVWDGSNEERSGRKAVSEWYFLALGPGPQGPPYETLLWTIAGVAIVAVAAVTISAVRRT</sequence>
<proteinExistence type="predicted"/>
<gene>
    <name evidence="8" type="ORF">SAMN04487948_11225</name>
</gene>
<feature type="domain" description="Cytochrome c-552/DMSO reductase-like haem-binding" evidence="7">
    <location>
        <begin position="51"/>
        <end position="225"/>
    </location>
</feature>
<keyword evidence="2" id="KW-0349">Heme</keyword>
<dbReference type="Gene3D" id="2.60.40.1190">
    <property type="match status" value="1"/>
</dbReference>
<dbReference type="RefSeq" id="WP_089826387.1">
    <property type="nucleotide sequence ID" value="NZ_FODV01000012.1"/>
</dbReference>
<keyword evidence="6" id="KW-0812">Transmembrane</keyword>
<evidence type="ECO:0000256" key="3">
    <source>
        <dbReference type="ARBA" id="ARBA00022723"/>
    </source>
</evidence>
<keyword evidence="5" id="KW-0408">Iron</keyword>
<keyword evidence="3" id="KW-0479">Metal-binding</keyword>
<keyword evidence="4" id="KW-0249">Electron transport</keyword>